<dbReference type="EMBL" id="JAAAMJ010000015">
    <property type="protein sequence ID" value="NDV88352.1"/>
    <property type="molecule type" value="Genomic_DNA"/>
</dbReference>
<reference evidence="3 4" key="1">
    <citation type="submission" date="2020-01" db="EMBL/GenBank/DDBJ databases">
        <title>Genomes of bacteria type strains.</title>
        <authorList>
            <person name="Chen J."/>
            <person name="Zhu S."/>
            <person name="Chen J."/>
        </authorList>
    </citation>
    <scope>NUCLEOTIDE SEQUENCE [LARGE SCALE GENOMIC DNA]</scope>
    <source>
        <strain evidence="3 4">KCTC 52919</strain>
    </source>
</reference>
<evidence type="ECO:0000259" key="2">
    <source>
        <dbReference type="Pfam" id="PF04536"/>
    </source>
</evidence>
<proteinExistence type="predicted"/>
<feature type="domain" description="TPM" evidence="2">
    <location>
        <begin position="106"/>
        <end position="189"/>
    </location>
</feature>
<comment type="caution">
    <text evidence="3">The sequence shown here is derived from an EMBL/GenBank/DDBJ whole genome shotgun (WGS) entry which is preliminary data.</text>
</comment>
<dbReference type="AlphaFoldDB" id="A0A6L9ML28"/>
<dbReference type="InterPro" id="IPR007621">
    <property type="entry name" value="TPM_dom"/>
</dbReference>
<keyword evidence="4" id="KW-1185">Reference proteome</keyword>
<dbReference type="Pfam" id="PF04536">
    <property type="entry name" value="TPM_phosphatase"/>
    <property type="match status" value="1"/>
</dbReference>
<feature type="transmembrane region" description="Helical" evidence="1">
    <location>
        <begin position="68"/>
        <end position="93"/>
    </location>
</feature>
<dbReference type="Proteomes" id="UP000476332">
    <property type="component" value="Unassembled WGS sequence"/>
</dbReference>
<evidence type="ECO:0000256" key="1">
    <source>
        <dbReference type="SAM" id="Phobius"/>
    </source>
</evidence>
<dbReference type="RefSeq" id="WP_163045188.1">
    <property type="nucleotide sequence ID" value="NZ_JAAAMJ010000015.1"/>
</dbReference>
<dbReference type="PANTHER" id="PTHR30373:SF8">
    <property type="entry name" value="BLL7265 PROTEIN"/>
    <property type="match status" value="1"/>
</dbReference>
<organism evidence="3 4">
    <name type="scientific">Aurantimonas aggregata</name>
    <dbReference type="NCBI Taxonomy" id="2047720"/>
    <lineage>
        <taxon>Bacteria</taxon>
        <taxon>Pseudomonadati</taxon>
        <taxon>Pseudomonadota</taxon>
        <taxon>Alphaproteobacteria</taxon>
        <taxon>Hyphomicrobiales</taxon>
        <taxon>Aurantimonadaceae</taxon>
        <taxon>Aurantimonas</taxon>
    </lineage>
</organism>
<dbReference type="Gene3D" id="3.10.310.50">
    <property type="match status" value="1"/>
</dbReference>
<name>A0A6L9ML28_9HYPH</name>
<protein>
    <submittedName>
        <fullName evidence="3">TPM domain-containing protein</fullName>
    </submittedName>
</protein>
<keyword evidence="1" id="KW-0812">Transmembrane</keyword>
<keyword evidence="1" id="KW-0472">Membrane</keyword>
<sequence length="212" mass="22354">MAQLTFTPADHARITDAIRAAEAGTTGEIYAVFARSSDAYVFVPATVALGLSLLAALVAVLLAPLAGFAISALALVLSQVAATALLLVLFAAVPRLRLAFVPQSIAEERAHRTALAQFFAHNLHSTKGRTGILIFVSEAEHYAEVLADAGIAAKVPQEAWDTIVARLIEAAKADRLAEGYIAAITAAGAILTEHFPGDHRNPNEIPDRLVEI</sequence>
<feature type="transmembrane region" description="Helical" evidence="1">
    <location>
        <begin position="39"/>
        <end position="62"/>
    </location>
</feature>
<keyword evidence="1" id="KW-1133">Transmembrane helix</keyword>
<dbReference type="PANTHER" id="PTHR30373">
    <property type="entry name" value="UPF0603 PROTEIN YGCG"/>
    <property type="match status" value="1"/>
</dbReference>
<gene>
    <name evidence="3" type="ORF">GTW51_16750</name>
</gene>
<evidence type="ECO:0000313" key="3">
    <source>
        <dbReference type="EMBL" id="NDV88352.1"/>
    </source>
</evidence>
<evidence type="ECO:0000313" key="4">
    <source>
        <dbReference type="Proteomes" id="UP000476332"/>
    </source>
</evidence>
<accession>A0A6L9ML28</accession>